<name>A0A2T1HUP8_9HYPH</name>
<feature type="region of interest" description="Disordered" evidence="1">
    <location>
        <begin position="100"/>
        <end position="119"/>
    </location>
</feature>
<comment type="caution">
    <text evidence="3">The sequence shown here is derived from an EMBL/GenBank/DDBJ whole genome shotgun (WGS) entry which is preliminary data.</text>
</comment>
<sequence length="119" mass="12554">MTRTLLALAAALAAMPINASLAVDAVPRLRIESTCRATGEGTRDAAHYKSCMENEQKVRADIVAHWSSYSAKARSQCVANLANAYHPSYIELISCLEMGSGGAQPPAAPGAKPVRTPKS</sequence>
<feature type="compositionally biased region" description="Low complexity" evidence="1">
    <location>
        <begin position="103"/>
        <end position="113"/>
    </location>
</feature>
<dbReference type="OrthoDB" id="7960860at2"/>
<proteinExistence type="predicted"/>
<feature type="signal peptide" evidence="2">
    <location>
        <begin position="1"/>
        <end position="19"/>
    </location>
</feature>
<protein>
    <submittedName>
        <fullName evidence="3">Uncharacterized protein</fullName>
    </submittedName>
</protein>
<accession>A0A2T1HUP8</accession>
<dbReference type="EMBL" id="PVZS01000008">
    <property type="protein sequence ID" value="PSC05392.1"/>
    <property type="molecule type" value="Genomic_DNA"/>
</dbReference>
<keyword evidence="2" id="KW-0732">Signal</keyword>
<dbReference type="Proteomes" id="UP000239772">
    <property type="component" value="Unassembled WGS sequence"/>
</dbReference>
<evidence type="ECO:0000313" key="3">
    <source>
        <dbReference type="EMBL" id="PSC05392.1"/>
    </source>
</evidence>
<feature type="chain" id="PRO_5015783743" evidence="2">
    <location>
        <begin position="20"/>
        <end position="119"/>
    </location>
</feature>
<keyword evidence="4" id="KW-1185">Reference proteome</keyword>
<evidence type="ECO:0000256" key="1">
    <source>
        <dbReference type="SAM" id="MobiDB-lite"/>
    </source>
</evidence>
<evidence type="ECO:0000256" key="2">
    <source>
        <dbReference type="SAM" id="SignalP"/>
    </source>
</evidence>
<reference evidence="4" key="1">
    <citation type="submission" date="2018-03" db="EMBL/GenBank/DDBJ databases">
        <authorList>
            <person name="Sun L."/>
            <person name="Liu H."/>
            <person name="Chen W."/>
            <person name="Huang K."/>
            <person name="Liu W."/>
            <person name="Gao X."/>
        </authorList>
    </citation>
    <scope>NUCLEOTIDE SEQUENCE [LARGE SCALE GENOMIC DNA]</scope>
    <source>
        <strain evidence="4">SH9</strain>
    </source>
</reference>
<gene>
    <name evidence="3" type="ORF">SLNSH_09350</name>
</gene>
<dbReference type="RefSeq" id="WP_106336401.1">
    <property type="nucleotide sequence ID" value="NZ_PVZS01000008.1"/>
</dbReference>
<dbReference type="AlphaFoldDB" id="A0A2T1HUP8"/>
<evidence type="ECO:0000313" key="4">
    <source>
        <dbReference type="Proteomes" id="UP000239772"/>
    </source>
</evidence>
<organism evidence="3 4">
    <name type="scientific">Alsobacter soli</name>
    <dbReference type="NCBI Taxonomy" id="2109933"/>
    <lineage>
        <taxon>Bacteria</taxon>
        <taxon>Pseudomonadati</taxon>
        <taxon>Pseudomonadota</taxon>
        <taxon>Alphaproteobacteria</taxon>
        <taxon>Hyphomicrobiales</taxon>
        <taxon>Alsobacteraceae</taxon>
        <taxon>Alsobacter</taxon>
    </lineage>
</organism>